<evidence type="ECO:0000256" key="2">
    <source>
        <dbReference type="ARBA" id="ARBA00034521"/>
    </source>
</evidence>
<dbReference type="STRING" id="6573.A0A210PU56"/>
<dbReference type="Pfam" id="PF13847">
    <property type="entry name" value="Methyltransf_31"/>
    <property type="match status" value="1"/>
</dbReference>
<evidence type="ECO:0000256" key="6">
    <source>
        <dbReference type="ARBA" id="ARBA00048428"/>
    </source>
</evidence>
<accession>A0A210PU56</accession>
<comment type="catalytic activity">
    <reaction evidence="4">
        <text>arsenic triglutathione + [thioredoxin]-dithiol + S-adenosyl-L-methionine + 2 H2O = methylarsonous acid + [thioredoxin]-disulfide + 3 glutathione + S-adenosyl-L-homocysteine + H(+)</text>
        <dbReference type="Rhea" id="RHEA:69460"/>
        <dbReference type="Rhea" id="RHEA-COMP:10698"/>
        <dbReference type="Rhea" id="RHEA-COMP:10700"/>
        <dbReference type="ChEBI" id="CHEBI:15377"/>
        <dbReference type="ChEBI" id="CHEBI:15378"/>
        <dbReference type="ChEBI" id="CHEBI:17826"/>
        <dbReference type="ChEBI" id="CHEBI:29950"/>
        <dbReference type="ChEBI" id="CHEBI:50058"/>
        <dbReference type="ChEBI" id="CHEBI:57856"/>
        <dbReference type="ChEBI" id="CHEBI:57925"/>
        <dbReference type="ChEBI" id="CHEBI:59789"/>
        <dbReference type="ChEBI" id="CHEBI:183640"/>
        <dbReference type="EC" id="2.1.1.137"/>
    </reaction>
</comment>
<dbReference type="CDD" id="cd02440">
    <property type="entry name" value="AdoMet_MTases"/>
    <property type="match status" value="1"/>
</dbReference>
<gene>
    <name evidence="8" type="ORF">KP79_PYT22663</name>
</gene>
<evidence type="ECO:0000313" key="9">
    <source>
        <dbReference type="Proteomes" id="UP000242188"/>
    </source>
</evidence>
<reference evidence="8 9" key="1">
    <citation type="journal article" date="2017" name="Nat. Ecol. Evol.">
        <title>Scallop genome provides insights into evolution of bilaterian karyotype and development.</title>
        <authorList>
            <person name="Wang S."/>
            <person name="Zhang J."/>
            <person name="Jiao W."/>
            <person name="Li J."/>
            <person name="Xun X."/>
            <person name="Sun Y."/>
            <person name="Guo X."/>
            <person name="Huan P."/>
            <person name="Dong B."/>
            <person name="Zhang L."/>
            <person name="Hu X."/>
            <person name="Sun X."/>
            <person name="Wang J."/>
            <person name="Zhao C."/>
            <person name="Wang Y."/>
            <person name="Wang D."/>
            <person name="Huang X."/>
            <person name="Wang R."/>
            <person name="Lv J."/>
            <person name="Li Y."/>
            <person name="Zhang Z."/>
            <person name="Liu B."/>
            <person name="Lu W."/>
            <person name="Hui Y."/>
            <person name="Liang J."/>
            <person name="Zhou Z."/>
            <person name="Hou R."/>
            <person name="Li X."/>
            <person name="Liu Y."/>
            <person name="Li H."/>
            <person name="Ning X."/>
            <person name="Lin Y."/>
            <person name="Zhao L."/>
            <person name="Xing Q."/>
            <person name="Dou J."/>
            <person name="Li Y."/>
            <person name="Mao J."/>
            <person name="Guo H."/>
            <person name="Dou H."/>
            <person name="Li T."/>
            <person name="Mu C."/>
            <person name="Jiang W."/>
            <person name="Fu Q."/>
            <person name="Fu X."/>
            <person name="Miao Y."/>
            <person name="Liu J."/>
            <person name="Yu Q."/>
            <person name="Li R."/>
            <person name="Liao H."/>
            <person name="Li X."/>
            <person name="Kong Y."/>
            <person name="Jiang Z."/>
            <person name="Chourrout D."/>
            <person name="Li R."/>
            <person name="Bao Z."/>
        </authorList>
    </citation>
    <scope>NUCLEOTIDE SEQUENCE [LARGE SCALE GENOMIC DNA]</scope>
    <source>
        <strain evidence="8 9">PY_sf001</strain>
    </source>
</reference>
<evidence type="ECO:0000256" key="3">
    <source>
        <dbReference type="ARBA" id="ARBA00034545"/>
    </source>
</evidence>
<dbReference type="AlphaFoldDB" id="A0A210PU56"/>
<dbReference type="InterPro" id="IPR025714">
    <property type="entry name" value="Methyltranfer_dom"/>
</dbReference>
<organism evidence="8 9">
    <name type="scientific">Mizuhopecten yessoensis</name>
    <name type="common">Japanese scallop</name>
    <name type="synonym">Patinopecten yessoensis</name>
    <dbReference type="NCBI Taxonomy" id="6573"/>
    <lineage>
        <taxon>Eukaryota</taxon>
        <taxon>Metazoa</taxon>
        <taxon>Spiralia</taxon>
        <taxon>Lophotrochozoa</taxon>
        <taxon>Mollusca</taxon>
        <taxon>Bivalvia</taxon>
        <taxon>Autobranchia</taxon>
        <taxon>Pteriomorphia</taxon>
        <taxon>Pectinida</taxon>
        <taxon>Pectinoidea</taxon>
        <taxon>Pectinidae</taxon>
        <taxon>Mizuhopecten</taxon>
    </lineage>
</organism>
<sequence length="320" mass="36689">MNSMQAIHDFKNLLSKVQESSVMDFLGWIRNNIEDVYEEAEERSRQNSDIILDTIREEMRNSLPTNAISPSEHIITPVAGPNSDCDPTTTVHVDAFLFNDDVIDNLCDDGKMSRNYCQQCGSKEISPLTFITHSASVKQIKYMFRHLLPDLRGKAVLDVGSRTGAVLYGAYLFSGASKIVGVELDKNFCELQQKMVDKYKMVDRIQIVHQNVMNYLQFLQAFDVIILNNVFEFFMDVQSQRKVWQSLYEYMKKPGMMLITIPSVEESLENLQTNINLSTWLKEVDASEVCKQANILMYGQEDPDDKDLVSIHLYEVIPRT</sequence>
<comment type="similarity">
    <text evidence="1">Belongs to the methyltransferase superfamily. Arsenite methyltransferase family.</text>
</comment>
<feature type="domain" description="Methyltransferase" evidence="7">
    <location>
        <begin position="153"/>
        <end position="273"/>
    </location>
</feature>
<evidence type="ECO:0000256" key="5">
    <source>
        <dbReference type="ARBA" id="ARBA00047943"/>
    </source>
</evidence>
<dbReference type="OrthoDB" id="15794at2759"/>
<dbReference type="InterPro" id="IPR029063">
    <property type="entry name" value="SAM-dependent_MTases_sf"/>
</dbReference>
<dbReference type="Gene3D" id="3.40.50.150">
    <property type="entry name" value="Vaccinia Virus protein VP39"/>
    <property type="match status" value="1"/>
</dbReference>
<evidence type="ECO:0000256" key="1">
    <source>
        <dbReference type="ARBA" id="ARBA00034487"/>
    </source>
</evidence>
<dbReference type="InterPro" id="IPR026669">
    <property type="entry name" value="Arsenite_MeTrfase-like"/>
</dbReference>
<name>A0A210PU56_MIZYE</name>
<evidence type="ECO:0000259" key="7">
    <source>
        <dbReference type="Pfam" id="PF13847"/>
    </source>
</evidence>
<dbReference type="PANTHER" id="PTHR43675">
    <property type="entry name" value="ARSENITE METHYLTRANSFERASE"/>
    <property type="match status" value="1"/>
</dbReference>
<dbReference type="EC" id="2.1.1.137" evidence="2"/>
<comment type="catalytic activity">
    <reaction evidence="5">
        <text>arsenic triglutathione + 2 [thioredoxin]-dithiol + 2 S-adenosyl-L-methionine + H2O = dimethylarsinous acid + 2 [thioredoxin]-disulfide + 3 glutathione + 2 S-adenosyl-L-homocysteine + 2 H(+)</text>
        <dbReference type="Rhea" id="RHEA:69464"/>
        <dbReference type="Rhea" id="RHEA-COMP:10698"/>
        <dbReference type="Rhea" id="RHEA-COMP:10700"/>
        <dbReference type="ChEBI" id="CHEBI:15377"/>
        <dbReference type="ChEBI" id="CHEBI:15378"/>
        <dbReference type="ChEBI" id="CHEBI:23808"/>
        <dbReference type="ChEBI" id="CHEBI:29950"/>
        <dbReference type="ChEBI" id="CHEBI:50058"/>
        <dbReference type="ChEBI" id="CHEBI:57856"/>
        <dbReference type="ChEBI" id="CHEBI:57925"/>
        <dbReference type="ChEBI" id="CHEBI:59789"/>
        <dbReference type="ChEBI" id="CHEBI:183640"/>
        <dbReference type="EC" id="2.1.1.137"/>
    </reaction>
</comment>
<proteinExistence type="inferred from homology"/>
<keyword evidence="9" id="KW-1185">Reference proteome</keyword>
<evidence type="ECO:0000256" key="4">
    <source>
        <dbReference type="ARBA" id="ARBA00047941"/>
    </source>
</evidence>
<protein>
    <recommendedName>
        <fullName evidence="3">Arsenite methyltransferase</fullName>
        <ecNumber evidence="2">2.1.1.137</ecNumber>
    </recommendedName>
</protein>
<dbReference type="SUPFAM" id="SSF53335">
    <property type="entry name" value="S-adenosyl-L-methionine-dependent methyltransferases"/>
    <property type="match status" value="1"/>
</dbReference>
<comment type="catalytic activity">
    <reaction evidence="6">
        <text>arsenic triglutathione + 3 [thioredoxin]-dithiol + 3 S-adenosyl-L-methionine = trimethylarsine + 3 [thioredoxin]-disulfide + 3 glutathione + 3 S-adenosyl-L-homocysteine + 3 H(+)</text>
        <dbReference type="Rhea" id="RHEA:69432"/>
        <dbReference type="Rhea" id="RHEA-COMP:10698"/>
        <dbReference type="Rhea" id="RHEA-COMP:10700"/>
        <dbReference type="ChEBI" id="CHEBI:15378"/>
        <dbReference type="ChEBI" id="CHEBI:27130"/>
        <dbReference type="ChEBI" id="CHEBI:29950"/>
        <dbReference type="ChEBI" id="CHEBI:50058"/>
        <dbReference type="ChEBI" id="CHEBI:57856"/>
        <dbReference type="ChEBI" id="CHEBI:57925"/>
        <dbReference type="ChEBI" id="CHEBI:59789"/>
        <dbReference type="ChEBI" id="CHEBI:183640"/>
        <dbReference type="EC" id="2.1.1.137"/>
    </reaction>
</comment>
<dbReference type="GO" id="GO:0030791">
    <property type="term" value="F:arsenite methyltransferase activity"/>
    <property type="evidence" value="ECO:0007669"/>
    <property type="project" value="UniProtKB-EC"/>
</dbReference>
<evidence type="ECO:0000313" key="8">
    <source>
        <dbReference type="EMBL" id="OWF40040.1"/>
    </source>
</evidence>
<comment type="caution">
    <text evidence="8">The sequence shown here is derived from an EMBL/GenBank/DDBJ whole genome shotgun (WGS) entry which is preliminary data.</text>
</comment>
<dbReference type="PANTHER" id="PTHR43675:SF1">
    <property type="entry name" value="RIKEN CDNA 2700097O09 GENE"/>
    <property type="match status" value="1"/>
</dbReference>
<dbReference type="Proteomes" id="UP000242188">
    <property type="component" value="Unassembled WGS sequence"/>
</dbReference>
<dbReference type="EMBL" id="NEDP02005491">
    <property type="protein sequence ID" value="OWF40040.1"/>
    <property type="molecule type" value="Genomic_DNA"/>
</dbReference>